<feature type="compositionally biased region" description="Basic and acidic residues" evidence="2">
    <location>
        <begin position="356"/>
        <end position="385"/>
    </location>
</feature>
<feature type="region of interest" description="Disordered" evidence="2">
    <location>
        <begin position="518"/>
        <end position="583"/>
    </location>
</feature>
<dbReference type="InterPro" id="IPR017893">
    <property type="entry name" value="DBB_domain"/>
</dbReference>
<evidence type="ECO:0000259" key="4">
    <source>
        <dbReference type="PROSITE" id="PS51376"/>
    </source>
</evidence>
<feature type="compositionally biased region" description="Basic and acidic residues" evidence="2">
    <location>
        <begin position="563"/>
        <end position="581"/>
    </location>
</feature>
<keyword evidence="5" id="KW-1185">Reference proteome</keyword>
<proteinExistence type="predicted"/>
<protein>
    <submittedName>
        <fullName evidence="6">B-cell scaffold protein with ankyrin repeats isoform X11</fullName>
    </submittedName>
</protein>
<name>A0ABM4NZ96_EQUPR</name>
<dbReference type="PROSITE" id="PS51376">
    <property type="entry name" value="DBB"/>
    <property type="match status" value="1"/>
</dbReference>
<dbReference type="PANTHER" id="PTHR16267:SF13">
    <property type="entry name" value="B-CELL SCAFFOLD PROTEIN WITH ANKYRIN REPEATS"/>
    <property type="match status" value="1"/>
</dbReference>
<dbReference type="InterPro" id="IPR052446">
    <property type="entry name" value="B-cell_PI3K-Signaling_Adptrs"/>
</dbReference>
<dbReference type="GeneID" id="103558494"/>
<accession>A0ABM4NZ96</accession>
<reference evidence="6" key="1">
    <citation type="submission" date="2025-08" db="UniProtKB">
        <authorList>
            <consortium name="RefSeq"/>
        </authorList>
    </citation>
    <scope>IDENTIFICATION</scope>
    <source>
        <tissue evidence="6">Blood</tissue>
    </source>
</reference>
<feature type="compositionally biased region" description="Low complexity" evidence="2">
    <location>
        <begin position="1"/>
        <end position="17"/>
    </location>
</feature>
<feature type="region of interest" description="Disordered" evidence="2">
    <location>
        <begin position="348"/>
        <end position="506"/>
    </location>
</feature>
<feature type="domain" description="TIR" evidence="3">
    <location>
        <begin position="44"/>
        <end position="172"/>
    </location>
</feature>
<feature type="domain" description="DBB" evidence="4">
    <location>
        <begin position="112"/>
        <end position="248"/>
    </location>
</feature>
<evidence type="ECO:0000313" key="5">
    <source>
        <dbReference type="Proteomes" id="UP001652662"/>
    </source>
</evidence>
<keyword evidence="1" id="KW-0597">Phosphoprotein</keyword>
<dbReference type="InterPro" id="IPR000157">
    <property type="entry name" value="TIR_dom"/>
</dbReference>
<sequence length="705" mass="79398">MLPAAPGGPGASRARSPCGPAPPDYDREHNLAVSRLVTLPLPEHMKDIVMLYEEEAAEWALYLREILLHVVEREAILLYLLENFSLRDLELLSLNSYKCKLLILSNSLLKNLTPKKCQFLEEVLRSPESVVTLLCGVKSADHLYQVLNIPGGRGEISTEQEPEDYISVIESVIFRDFPAGPVNVNVYCDGIMKATAEIKYYTTARAKECSLGVAGPGDGVCWSDMDELDDILTYIFKYEIPYYEFRSLQTGVCPPKEYTHFKELPTLLHCAAKFGLKNLAVHLLQCSGATWASKMKNLESSDPAHIAERHGHKELKKIFEDFSIQEVSTNNELENDYEEDFTSFSACSPPVQNPAFHHESSQTYRESAEGAESHETSKEKEENRSGTEATHSPAEDGSDSSESQYDDLYTFIPGDNPEIDAREPLVSDRPPLPPPRPVAAAFQLEKPHFTSQGKMLEGQTERSQHWCDPGARQETGGEPKREEEKKEEEKEPGEEEDPYTFTEIDDSDYDMILAHMSTKKKTGSRSFIINRPPAPTPRPTNLPPKEEATPYIAQVFQQKAARRQSDGDKSHGPKRQDRARVESQALSTARGCLPAGQEELILLQEQVKNGTLSVDEALEKFKQWQVGKTGLEMIQQEKLRQLRDCIIGNRPEEENVFDKLTIVHHPNGNESVHNENMSHSMPFGNKLPARLQVEKEFGFCCRKNH</sequence>
<dbReference type="Proteomes" id="UP001652662">
    <property type="component" value="Chromosome 3"/>
</dbReference>
<evidence type="ECO:0000256" key="1">
    <source>
        <dbReference type="ARBA" id="ARBA00022553"/>
    </source>
</evidence>
<feature type="compositionally biased region" description="Acidic residues" evidence="2">
    <location>
        <begin position="490"/>
        <end position="506"/>
    </location>
</feature>
<evidence type="ECO:0000256" key="2">
    <source>
        <dbReference type="SAM" id="MobiDB-lite"/>
    </source>
</evidence>
<organism evidence="5 6">
    <name type="scientific">Equus przewalskii</name>
    <name type="common">Przewalski's horse</name>
    <name type="synonym">Equus caballus przewalskii</name>
    <dbReference type="NCBI Taxonomy" id="9798"/>
    <lineage>
        <taxon>Eukaryota</taxon>
        <taxon>Metazoa</taxon>
        <taxon>Chordata</taxon>
        <taxon>Craniata</taxon>
        <taxon>Vertebrata</taxon>
        <taxon>Euteleostomi</taxon>
        <taxon>Mammalia</taxon>
        <taxon>Eutheria</taxon>
        <taxon>Laurasiatheria</taxon>
        <taxon>Perissodactyla</taxon>
        <taxon>Equidae</taxon>
        <taxon>Equus</taxon>
    </lineage>
</organism>
<feature type="region of interest" description="Disordered" evidence="2">
    <location>
        <begin position="1"/>
        <end position="26"/>
    </location>
</feature>
<dbReference type="RefSeq" id="XP_070470269.1">
    <property type="nucleotide sequence ID" value="XM_070614168.1"/>
</dbReference>
<feature type="compositionally biased region" description="Basic and acidic residues" evidence="2">
    <location>
        <begin position="475"/>
        <end position="489"/>
    </location>
</feature>
<feature type="compositionally biased region" description="Pro residues" evidence="2">
    <location>
        <begin position="532"/>
        <end position="542"/>
    </location>
</feature>
<evidence type="ECO:0000313" key="6">
    <source>
        <dbReference type="RefSeq" id="XP_070470269.1"/>
    </source>
</evidence>
<evidence type="ECO:0000259" key="3">
    <source>
        <dbReference type="PROSITE" id="PS50104"/>
    </source>
</evidence>
<dbReference type="Gene3D" id="3.40.50.10140">
    <property type="entry name" value="Toll/interleukin-1 receptor homology (TIR) domain"/>
    <property type="match status" value="1"/>
</dbReference>
<dbReference type="InterPro" id="IPR035897">
    <property type="entry name" value="Toll_tir_struct_dom_sf"/>
</dbReference>
<dbReference type="Pfam" id="PF18567">
    <property type="entry name" value="TIR_3"/>
    <property type="match status" value="1"/>
</dbReference>
<dbReference type="InterPro" id="IPR041340">
    <property type="entry name" value="PIK3AP1_TIR"/>
</dbReference>
<gene>
    <name evidence="6" type="primary">BANK1</name>
</gene>
<dbReference type="PROSITE" id="PS50104">
    <property type="entry name" value="TIR"/>
    <property type="match status" value="1"/>
</dbReference>
<dbReference type="PANTHER" id="PTHR16267">
    <property type="entry name" value="BANK1/PIK3AP1 FAMILY MEMBER"/>
    <property type="match status" value="1"/>
</dbReference>
<dbReference type="SMART" id="SM01282">
    <property type="entry name" value="DBB"/>
    <property type="match status" value="1"/>
</dbReference>